<reference evidence="12 13" key="1">
    <citation type="submission" date="2019-03" db="EMBL/GenBank/DDBJ databases">
        <title>Draft genome sequences of novel Actinobacteria.</title>
        <authorList>
            <person name="Sahin N."/>
            <person name="Ay H."/>
            <person name="Saygin H."/>
        </authorList>
    </citation>
    <scope>NUCLEOTIDE SEQUENCE [LARGE SCALE GENOMIC DNA]</scope>
    <source>
        <strain evidence="12 13">JCM 13523</strain>
    </source>
</reference>
<dbReference type="Pfam" id="PF00702">
    <property type="entry name" value="Hydrolase"/>
    <property type="match status" value="1"/>
</dbReference>
<accession>A0A4R4ZGZ7</accession>
<dbReference type="PANTHER" id="PTHR43344">
    <property type="entry name" value="PHOSPHOSERINE PHOSPHATASE"/>
    <property type="match status" value="1"/>
</dbReference>
<comment type="caution">
    <text evidence="12">The sequence shown here is derived from an EMBL/GenBank/DDBJ whole genome shotgun (WGS) entry which is preliminary data.</text>
</comment>
<dbReference type="EMBL" id="SMKX01000068">
    <property type="protein sequence ID" value="TDD57675.1"/>
    <property type="molecule type" value="Genomic_DNA"/>
</dbReference>
<dbReference type="SUPFAM" id="SSF56784">
    <property type="entry name" value="HAD-like"/>
    <property type="match status" value="1"/>
</dbReference>
<dbReference type="AlphaFoldDB" id="A0A4R4ZGZ7"/>
<dbReference type="InterPro" id="IPR023214">
    <property type="entry name" value="HAD_sf"/>
</dbReference>
<dbReference type="RefSeq" id="WP_132170523.1">
    <property type="nucleotide sequence ID" value="NZ_SMKX01000068.1"/>
</dbReference>
<proteinExistence type="inferred from homology"/>
<dbReference type="NCBIfam" id="TIGR01488">
    <property type="entry name" value="HAD-SF-IB"/>
    <property type="match status" value="1"/>
</dbReference>
<gene>
    <name evidence="12" type="ORF">E1263_22540</name>
</gene>
<sequence>MTERMFDAVIADLDDTLTIDNSAVELLAALGIPRQRLTDLIRESESGQISQAVADQRLLALLTSSGRVGRAATETVFSKIRLRPSVTPMIRKFQQAGLRVGLISASFNTYVEHMAARLGVADWYSNVQLGFDDADALTKVNFTIDAAKLKHRQLHQFCIRHRVHPSRVLVAGDNEYDLQMFACTGRGVLMACPHNTQLHPQAWQVINRIDELAALAAPPPSAK</sequence>
<evidence type="ECO:0000256" key="5">
    <source>
        <dbReference type="ARBA" id="ARBA00022605"/>
    </source>
</evidence>
<dbReference type="InterPro" id="IPR050582">
    <property type="entry name" value="HAD-like_SerB"/>
</dbReference>
<evidence type="ECO:0000256" key="4">
    <source>
        <dbReference type="ARBA" id="ARBA00012640"/>
    </source>
</evidence>
<evidence type="ECO:0000256" key="7">
    <source>
        <dbReference type="ARBA" id="ARBA00022801"/>
    </source>
</evidence>
<evidence type="ECO:0000256" key="8">
    <source>
        <dbReference type="ARBA" id="ARBA00022842"/>
    </source>
</evidence>
<evidence type="ECO:0000256" key="1">
    <source>
        <dbReference type="ARBA" id="ARBA00001946"/>
    </source>
</evidence>
<keyword evidence="5" id="KW-0028">Amino-acid biosynthesis</keyword>
<dbReference type="GO" id="GO:0005737">
    <property type="term" value="C:cytoplasm"/>
    <property type="evidence" value="ECO:0007669"/>
    <property type="project" value="TreeGrafter"/>
</dbReference>
<dbReference type="OrthoDB" id="3180855at2"/>
<dbReference type="Proteomes" id="UP000295124">
    <property type="component" value="Unassembled WGS sequence"/>
</dbReference>
<keyword evidence="7 12" id="KW-0378">Hydrolase</keyword>
<comment type="catalytic activity">
    <reaction evidence="11">
        <text>O-phospho-D-serine + H2O = D-serine + phosphate</text>
        <dbReference type="Rhea" id="RHEA:24873"/>
        <dbReference type="ChEBI" id="CHEBI:15377"/>
        <dbReference type="ChEBI" id="CHEBI:35247"/>
        <dbReference type="ChEBI" id="CHEBI:43474"/>
        <dbReference type="ChEBI" id="CHEBI:58680"/>
        <dbReference type="EC" id="3.1.3.3"/>
    </reaction>
</comment>
<dbReference type="PANTHER" id="PTHR43344:SF2">
    <property type="entry name" value="PHOSPHOSERINE PHOSPHATASE"/>
    <property type="match status" value="1"/>
</dbReference>
<dbReference type="InterPro" id="IPR036412">
    <property type="entry name" value="HAD-like_sf"/>
</dbReference>
<comment type="catalytic activity">
    <reaction evidence="10">
        <text>O-phospho-L-serine + H2O = L-serine + phosphate</text>
        <dbReference type="Rhea" id="RHEA:21208"/>
        <dbReference type="ChEBI" id="CHEBI:15377"/>
        <dbReference type="ChEBI" id="CHEBI:33384"/>
        <dbReference type="ChEBI" id="CHEBI:43474"/>
        <dbReference type="ChEBI" id="CHEBI:57524"/>
        <dbReference type="EC" id="3.1.3.3"/>
    </reaction>
</comment>
<evidence type="ECO:0000256" key="10">
    <source>
        <dbReference type="ARBA" id="ARBA00048138"/>
    </source>
</evidence>
<evidence type="ECO:0000313" key="12">
    <source>
        <dbReference type="EMBL" id="TDD57675.1"/>
    </source>
</evidence>
<keyword evidence="13" id="KW-1185">Reference proteome</keyword>
<comment type="cofactor">
    <cofactor evidence="1">
        <name>Mg(2+)</name>
        <dbReference type="ChEBI" id="CHEBI:18420"/>
    </cofactor>
</comment>
<dbReference type="GO" id="GO:0036424">
    <property type="term" value="F:L-phosphoserine phosphatase activity"/>
    <property type="evidence" value="ECO:0007669"/>
    <property type="project" value="TreeGrafter"/>
</dbReference>
<dbReference type="GO" id="GO:0000287">
    <property type="term" value="F:magnesium ion binding"/>
    <property type="evidence" value="ECO:0007669"/>
    <property type="project" value="TreeGrafter"/>
</dbReference>
<keyword evidence="8" id="KW-0460">Magnesium</keyword>
<evidence type="ECO:0000256" key="3">
    <source>
        <dbReference type="ARBA" id="ARBA00009184"/>
    </source>
</evidence>
<evidence type="ECO:0000256" key="9">
    <source>
        <dbReference type="ARBA" id="ARBA00023299"/>
    </source>
</evidence>
<evidence type="ECO:0000256" key="11">
    <source>
        <dbReference type="ARBA" id="ARBA00048523"/>
    </source>
</evidence>
<evidence type="ECO:0000256" key="2">
    <source>
        <dbReference type="ARBA" id="ARBA00005135"/>
    </source>
</evidence>
<organism evidence="12 13">
    <name type="scientific">Kribbella antibiotica</name>
    <dbReference type="NCBI Taxonomy" id="190195"/>
    <lineage>
        <taxon>Bacteria</taxon>
        <taxon>Bacillati</taxon>
        <taxon>Actinomycetota</taxon>
        <taxon>Actinomycetes</taxon>
        <taxon>Propionibacteriales</taxon>
        <taxon>Kribbellaceae</taxon>
        <taxon>Kribbella</taxon>
    </lineage>
</organism>
<evidence type="ECO:0000313" key="13">
    <source>
        <dbReference type="Proteomes" id="UP000295124"/>
    </source>
</evidence>
<protein>
    <recommendedName>
        <fullName evidence="4">phosphoserine phosphatase</fullName>
        <ecNumber evidence="4">3.1.3.3</ecNumber>
    </recommendedName>
</protein>
<comment type="pathway">
    <text evidence="2">Amino-acid biosynthesis; L-serine biosynthesis; L-serine from 3-phospho-D-glycerate: step 3/3.</text>
</comment>
<dbReference type="GO" id="GO:0006564">
    <property type="term" value="P:L-serine biosynthetic process"/>
    <property type="evidence" value="ECO:0007669"/>
    <property type="project" value="UniProtKB-KW"/>
</dbReference>
<dbReference type="Gene3D" id="3.40.50.1000">
    <property type="entry name" value="HAD superfamily/HAD-like"/>
    <property type="match status" value="1"/>
</dbReference>
<keyword evidence="9" id="KW-0718">Serine biosynthesis</keyword>
<name>A0A4R4ZGZ7_9ACTN</name>
<evidence type="ECO:0000256" key="6">
    <source>
        <dbReference type="ARBA" id="ARBA00022723"/>
    </source>
</evidence>
<keyword evidence="6" id="KW-0479">Metal-binding</keyword>
<comment type="similarity">
    <text evidence="3">Belongs to the HAD-like hydrolase superfamily. SerB family.</text>
</comment>
<dbReference type="EC" id="3.1.3.3" evidence="4"/>